<dbReference type="InterPro" id="IPR011990">
    <property type="entry name" value="TPR-like_helical_dom_sf"/>
</dbReference>
<dbReference type="EMBL" id="JMCG01000001">
    <property type="protein sequence ID" value="KGK12212.1"/>
    <property type="molecule type" value="Genomic_DNA"/>
</dbReference>
<comment type="caution">
    <text evidence="2">The sequence shown here is derived from an EMBL/GenBank/DDBJ whole genome shotgun (WGS) entry which is preliminary data.</text>
</comment>
<dbReference type="Proteomes" id="UP001253463">
    <property type="component" value="Unassembled WGS sequence"/>
</dbReference>
<dbReference type="STRING" id="29495.EA26_13165"/>
<dbReference type="Gene3D" id="1.25.40.10">
    <property type="entry name" value="Tetratricopeptide repeat domain"/>
    <property type="match status" value="1"/>
</dbReference>
<gene>
    <name evidence="2" type="ORF">EA26_13165</name>
    <name evidence="1" type="ORF">RZY48_000263</name>
</gene>
<reference evidence="2 3" key="1">
    <citation type="submission" date="2014-04" db="EMBL/GenBank/DDBJ databases">
        <title>Genome sequencing of Vibrio navarrensis strains.</title>
        <authorList>
            <person name="Gladney L.M."/>
            <person name="Katz L.S."/>
            <person name="Marino-Ramirez L."/>
            <person name="Jordan I.K."/>
        </authorList>
    </citation>
    <scope>NUCLEOTIDE SEQUENCE [LARGE SCALE GENOMIC DNA]</scope>
    <source>
        <strain evidence="2 3">ATCC 51183</strain>
    </source>
</reference>
<dbReference type="SUPFAM" id="SSF48452">
    <property type="entry name" value="TPR-like"/>
    <property type="match status" value="1"/>
</dbReference>
<organism evidence="2 3">
    <name type="scientific">Vibrio navarrensis</name>
    <dbReference type="NCBI Taxonomy" id="29495"/>
    <lineage>
        <taxon>Bacteria</taxon>
        <taxon>Pseudomonadati</taxon>
        <taxon>Pseudomonadota</taxon>
        <taxon>Gammaproteobacteria</taxon>
        <taxon>Vibrionales</taxon>
        <taxon>Vibrionaceae</taxon>
        <taxon>Vibrio</taxon>
    </lineage>
</organism>
<dbReference type="eggNOG" id="COG0457">
    <property type="taxonomic scope" value="Bacteria"/>
</dbReference>
<sequence length="498" mass="57764">MDKSQFQLDTELRQLKARINQEPEAVLKVAEQCYVRAEQILYPEGEIRALLILSQCCWNLMDYRRGLKFVKDAYSKQNRLDNDDHLPEILHLHALQYWGQAKYYSAQQYWINTLEQSALVDEVEIQIEALIGLGNVWRITTDYKLAAATHALAVKVANNARIDWLEGKARILLAWDYYLLNNYVEMLTVLDGAAEVLKDYHDKTWQAEIWDFRGLALLGLERLDAADEATQKAHELAVEHNLTWMKAHSYISRARLELLRKNTLNAAKLLAQAEASAVRFDNGELLSQICFQQSKVAEEQGNYELAYQAFQKYRRHSLQMLREQTSRVSMDKARGSKRQLEQRARKLINRIRAQHEYDPEKQFSNVVSETYWWEQLVLFKTELKKGNHAVIMIRHSDSAYLDVCTELAHSLSTTKDLISRLSADRVAMLISEKEQAAEELFTIFSSMLSIYPWKRKGLNGALPEITLHDILTFPFTLEQLEESQRKKTKVKKHGKAAE</sequence>
<name>A0A099LY73_9VIBR</name>
<dbReference type="RefSeq" id="WP_039428058.1">
    <property type="nucleotide sequence ID" value="NZ_CP035681.1"/>
</dbReference>
<accession>A0A099LY73</accession>
<dbReference type="Proteomes" id="UP000029994">
    <property type="component" value="Unassembled WGS sequence"/>
</dbReference>
<evidence type="ECO:0000313" key="3">
    <source>
        <dbReference type="Proteomes" id="UP000029994"/>
    </source>
</evidence>
<keyword evidence="3" id="KW-1185">Reference proteome</keyword>
<dbReference type="GeneID" id="43684104"/>
<evidence type="ECO:0000313" key="2">
    <source>
        <dbReference type="EMBL" id="KGK12212.1"/>
    </source>
</evidence>
<evidence type="ECO:0008006" key="4">
    <source>
        <dbReference type="Google" id="ProtNLM"/>
    </source>
</evidence>
<protein>
    <recommendedName>
        <fullName evidence="4">TPR repeats containing protein</fullName>
    </recommendedName>
</protein>
<reference evidence="1" key="2">
    <citation type="submission" date="2023-10" db="EMBL/GenBank/DDBJ databases">
        <authorList>
            <consortium name="PulseNet: The National Subtyping Network for Foodborne Disease Surveillance"/>
        </authorList>
    </citation>
    <scope>NUCLEOTIDE SEQUENCE</scope>
    <source>
        <strain evidence="1">PNUSAV004886</strain>
    </source>
</reference>
<dbReference type="AlphaFoldDB" id="A0A099LY73"/>
<proteinExistence type="predicted"/>
<dbReference type="EMBL" id="ABNSCA010000001">
    <property type="protein sequence ID" value="ELN6930897.1"/>
    <property type="molecule type" value="Genomic_DNA"/>
</dbReference>
<evidence type="ECO:0000313" key="1">
    <source>
        <dbReference type="EMBL" id="ELN6930897.1"/>
    </source>
</evidence>